<feature type="chain" id="PRO_5010876539" evidence="2">
    <location>
        <begin position="21"/>
        <end position="345"/>
    </location>
</feature>
<feature type="region of interest" description="Disordered" evidence="1">
    <location>
        <begin position="171"/>
        <end position="190"/>
    </location>
</feature>
<keyword evidence="4" id="KW-1185">Reference proteome</keyword>
<evidence type="ECO:0000313" key="3">
    <source>
        <dbReference type="EMBL" id="OSX56509.1"/>
    </source>
</evidence>
<protein>
    <submittedName>
        <fullName evidence="3">Uncharacterized protein</fullName>
    </submittedName>
</protein>
<dbReference type="GeneID" id="36332403"/>
<gene>
    <name evidence="3" type="ORF">POSPLADRAFT_1159776</name>
</gene>
<evidence type="ECO:0000313" key="4">
    <source>
        <dbReference type="Proteomes" id="UP000194127"/>
    </source>
</evidence>
<dbReference type="Gene3D" id="3.90.280.10">
    <property type="entry name" value="PEBP-like"/>
    <property type="match status" value="1"/>
</dbReference>
<dbReference type="SUPFAM" id="SSF49777">
    <property type="entry name" value="PEBP-like"/>
    <property type="match status" value="1"/>
</dbReference>
<dbReference type="Proteomes" id="UP000194127">
    <property type="component" value="Unassembled WGS sequence"/>
</dbReference>
<dbReference type="OrthoDB" id="2506647at2759"/>
<dbReference type="InterPro" id="IPR036610">
    <property type="entry name" value="PEBP-like_sf"/>
</dbReference>
<organism evidence="3 4">
    <name type="scientific">Postia placenta MAD-698-R-SB12</name>
    <dbReference type="NCBI Taxonomy" id="670580"/>
    <lineage>
        <taxon>Eukaryota</taxon>
        <taxon>Fungi</taxon>
        <taxon>Dikarya</taxon>
        <taxon>Basidiomycota</taxon>
        <taxon>Agaricomycotina</taxon>
        <taxon>Agaricomycetes</taxon>
        <taxon>Polyporales</taxon>
        <taxon>Adustoporiaceae</taxon>
        <taxon>Rhodonia</taxon>
    </lineage>
</organism>
<name>A0A1X6MJM0_9APHY</name>
<dbReference type="EMBL" id="KZ110613">
    <property type="protein sequence ID" value="OSX56509.1"/>
    <property type="molecule type" value="Genomic_DNA"/>
</dbReference>
<keyword evidence="2" id="KW-0732">Signal</keyword>
<reference evidence="3 4" key="1">
    <citation type="submission" date="2017-04" db="EMBL/GenBank/DDBJ databases">
        <title>Genome Sequence of the Model Brown-Rot Fungus Postia placenta SB12.</title>
        <authorList>
            <consortium name="DOE Joint Genome Institute"/>
            <person name="Gaskell J."/>
            <person name="Kersten P."/>
            <person name="Larrondo L.F."/>
            <person name="Canessa P."/>
            <person name="Martinez D."/>
            <person name="Hibbett D."/>
            <person name="Schmoll M."/>
            <person name="Kubicek C.P."/>
            <person name="Martinez A.T."/>
            <person name="Yadav J."/>
            <person name="Master E."/>
            <person name="Magnuson J.K."/>
            <person name="James T."/>
            <person name="Yaver D."/>
            <person name="Berka R."/>
            <person name="Labutti K."/>
            <person name="Lipzen A."/>
            <person name="Aerts A."/>
            <person name="Barry K."/>
            <person name="Henrissat B."/>
            <person name="Blanchette R."/>
            <person name="Grigoriev I."/>
            <person name="Cullen D."/>
        </authorList>
    </citation>
    <scope>NUCLEOTIDE SEQUENCE [LARGE SCALE GENOMIC DNA]</scope>
    <source>
        <strain evidence="3 4">MAD-698-R-SB12</strain>
    </source>
</reference>
<sequence length="345" mass="38285">MSLAHSLCVFVLCASPAINGQSDLKEVKVAFNDAQIPADAHITFDPSVLLQVNFPAHDGSNGTVLETPGTQLSVAAVAPFPSFALKGNHLTTSGQFVIMMFDLDAPIPELSLVSPYRHFLGSNFSISEVYDQSSSFASQEYITSTTPRIIWNTSLQRTVNKTRPDAFRRHAMLPSSHGPVTNDHDESDGREIDLQSTQPIQLDGGRMQRILHAEDEYSWRPLVGLGGIWLTFVLGNRFIGIPHSRRWAWRIRITKLCTGVGVVNFCVQGSLTLEAQHKQDPSAKTILEAGRLIRILGAVREDHPMRRAFLRPGSVHALRPFFDPGMIRKEILDSQKTIPYEHVAI</sequence>
<dbReference type="STRING" id="670580.A0A1X6MJM0"/>
<dbReference type="RefSeq" id="XP_024333303.1">
    <property type="nucleotide sequence ID" value="XM_024487454.1"/>
</dbReference>
<feature type="signal peptide" evidence="2">
    <location>
        <begin position="1"/>
        <end position="20"/>
    </location>
</feature>
<proteinExistence type="predicted"/>
<dbReference type="AlphaFoldDB" id="A0A1X6MJM0"/>
<accession>A0A1X6MJM0</accession>
<evidence type="ECO:0000256" key="1">
    <source>
        <dbReference type="SAM" id="MobiDB-lite"/>
    </source>
</evidence>
<evidence type="ECO:0000256" key="2">
    <source>
        <dbReference type="SAM" id="SignalP"/>
    </source>
</evidence>